<evidence type="ECO:0000256" key="1">
    <source>
        <dbReference type="SAM" id="MobiDB-lite"/>
    </source>
</evidence>
<dbReference type="Proteomes" id="UP000314294">
    <property type="component" value="Unassembled WGS sequence"/>
</dbReference>
<protein>
    <submittedName>
        <fullName evidence="2">Uncharacterized protein</fullName>
    </submittedName>
</protein>
<dbReference type="AlphaFoldDB" id="A0A4Z2IIH3"/>
<gene>
    <name evidence="2" type="ORF">EYF80_012157</name>
</gene>
<evidence type="ECO:0000313" key="3">
    <source>
        <dbReference type="Proteomes" id="UP000314294"/>
    </source>
</evidence>
<reference evidence="2 3" key="1">
    <citation type="submission" date="2019-03" db="EMBL/GenBank/DDBJ databases">
        <title>First draft genome of Liparis tanakae, snailfish: a comprehensive survey of snailfish specific genes.</title>
        <authorList>
            <person name="Kim W."/>
            <person name="Song I."/>
            <person name="Jeong J.-H."/>
            <person name="Kim D."/>
            <person name="Kim S."/>
            <person name="Ryu S."/>
            <person name="Song J.Y."/>
            <person name="Lee S.K."/>
        </authorList>
    </citation>
    <scope>NUCLEOTIDE SEQUENCE [LARGE SCALE GENOMIC DNA]</scope>
    <source>
        <tissue evidence="2">Muscle</tissue>
    </source>
</reference>
<name>A0A4Z2IIH3_9TELE</name>
<proteinExistence type="predicted"/>
<evidence type="ECO:0000313" key="2">
    <source>
        <dbReference type="EMBL" id="TNN77567.1"/>
    </source>
</evidence>
<sequence>MVSVKGKKAKMKEHSHTQTHTSLVSKVRLAENRLPLRAGSGRREDLDSYQCRRVWLSGYCYEKDTPYLTAPQGHRNGLVEEWSRDL</sequence>
<feature type="compositionally biased region" description="Basic residues" evidence="1">
    <location>
        <begin position="1"/>
        <end position="13"/>
    </location>
</feature>
<dbReference type="EMBL" id="SRLO01000081">
    <property type="protein sequence ID" value="TNN77567.1"/>
    <property type="molecule type" value="Genomic_DNA"/>
</dbReference>
<accession>A0A4Z2IIH3</accession>
<keyword evidence="3" id="KW-1185">Reference proteome</keyword>
<comment type="caution">
    <text evidence="2">The sequence shown here is derived from an EMBL/GenBank/DDBJ whole genome shotgun (WGS) entry which is preliminary data.</text>
</comment>
<organism evidence="2 3">
    <name type="scientific">Liparis tanakae</name>
    <name type="common">Tanaka's snailfish</name>
    <dbReference type="NCBI Taxonomy" id="230148"/>
    <lineage>
        <taxon>Eukaryota</taxon>
        <taxon>Metazoa</taxon>
        <taxon>Chordata</taxon>
        <taxon>Craniata</taxon>
        <taxon>Vertebrata</taxon>
        <taxon>Euteleostomi</taxon>
        <taxon>Actinopterygii</taxon>
        <taxon>Neopterygii</taxon>
        <taxon>Teleostei</taxon>
        <taxon>Neoteleostei</taxon>
        <taxon>Acanthomorphata</taxon>
        <taxon>Eupercaria</taxon>
        <taxon>Perciformes</taxon>
        <taxon>Cottioidei</taxon>
        <taxon>Cottales</taxon>
        <taxon>Liparidae</taxon>
        <taxon>Liparis</taxon>
    </lineage>
</organism>
<feature type="region of interest" description="Disordered" evidence="1">
    <location>
        <begin position="1"/>
        <end position="26"/>
    </location>
</feature>